<evidence type="ECO:0000256" key="10">
    <source>
        <dbReference type="ARBA" id="ARBA00022927"/>
    </source>
</evidence>
<comment type="subcellular location">
    <subcellularLocation>
        <location evidence="2">Cell inner membrane</location>
        <topology evidence="2">Single-pass type II membrane protein</topology>
    </subcellularLocation>
    <subcellularLocation>
        <location evidence="13">Cell membrane</location>
        <topology evidence="13">Single-pass type II membrane protein</topology>
    </subcellularLocation>
</comment>
<comment type="subunit">
    <text evidence="4">The accessory proteins ExbB and ExbD seem to form a complex with TonB.</text>
</comment>
<protein>
    <recommendedName>
        <fullName evidence="5">Biopolymer transport protein ExbD</fullName>
    </recommendedName>
</protein>
<evidence type="ECO:0000256" key="4">
    <source>
        <dbReference type="ARBA" id="ARBA00011471"/>
    </source>
</evidence>
<evidence type="ECO:0000313" key="15">
    <source>
        <dbReference type="EMBL" id="KKC31812.1"/>
    </source>
</evidence>
<dbReference type="GO" id="GO:0005886">
    <property type="term" value="C:plasma membrane"/>
    <property type="evidence" value="ECO:0007669"/>
    <property type="project" value="UniProtKB-SubCell"/>
</dbReference>
<dbReference type="RefSeq" id="WP_046172280.1">
    <property type="nucleotide sequence ID" value="NZ_FOMB01000011.1"/>
</dbReference>
<evidence type="ECO:0000256" key="1">
    <source>
        <dbReference type="ARBA" id="ARBA00003540"/>
    </source>
</evidence>
<evidence type="ECO:0000256" key="13">
    <source>
        <dbReference type="RuleBase" id="RU003879"/>
    </source>
</evidence>
<keyword evidence="6 13" id="KW-0813">Transport</keyword>
<reference evidence="16 18" key="2">
    <citation type="submission" date="2016-10" db="EMBL/GenBank/DDBJ databases">
        <authorList>
            <person name="de Groot N.N."/>
        </authorList>
    </citation>
    <scope>NUCLEOTIDE SEQUENCE [LARGE SCALE GENOMIC DNA]</scope>
    <source>
        <strain evidence="16 18">CGMCC 1.10210</strain>
    </source>
</reference>
<evidence type="ECO:0000313" key="18">
    <source>
        <dbReference type="Proteomes" id="UP000182258"/>
    </source>
</evidence>
<evidence type="ECO:0000256" key="6">
    <source>
        <dbReference type="ARBA" id="ARBA00022448"/>
    </source>
</evidence>
<dbReference type="OrthoDB" id="9798629at2"/>
<keyword evidence="12 14" id="KW-0472">Membrane</keyword>
<accession>A0A0F5PSZ3</accession>
<evidence type="ECO:0000256" key="9">
    <source>
        <dbReference type="ARBA" id="ARBA00022692"/>
    </source>
</evidence>
<keyword evidence="9 13" id="KW-0812">Transmembrane</keyword>
<dbReference type="STRING" id="728005.SAMN04488059_11141"/>
<keyword evidence="17" id="KW-1185">Reference proteome</keyword>
<dbReference type="GO" id="GO:0015031">
    <property type="term" value="P:protein transport"/>
    <property type="evidence" value="ECO:0007669"/>
    <property type="project" value="UniProtKB-KW"/>
</dbReference>
<feature type="transmembrane region" description="Helical" evidence="14">
    <location>
        <begin position="24"/>
        <end position="44"/>
    </location>
</feature>
<evidence type="ECO:0000256" key="5">
    <source>
        <dbReference type="ARBA" id="ARBA00022090"/>
    </source>
</evidence>
<gene>
    <name evidence="16" type="ORF">SAMN04488059_11141</name>
    <name evidence="15" type="ORF">WH91_17500</name>
</gene>
<evidence type="ECO:0000256" key="8">
    <source>
        <dbReference type="ARBA" id="ARBA00022519"/>
    </source>
</evidence>
<dbReference type="InterPro" id="IPR003400">
    <property type="entry name" value="ExbD"/>
</dbReference>
<keyword evidence="8" id="KW-0997">Cell inner membrane</keyword>
<comment type="function">
    <text evidence="1">Involved in the TonB-dependent energy-dependent transport of various receptor-bound substrates.</text>
</comment>
<dbReference type="Proteomes" id="UP000182258">
    <property type="component" value="Unassembled WGS sequence"/>
</dbReference>
<dbReference type="Gene3D" id="3.30.420.270">
    <property type="match status" value="1"/>
</dbReference>
<keyword evidence="11 14" id="KW-1133">Transmembrane helix</keyword>
<evidence type="ECO:0000256" key="7">
    <source>
        <dbReference type="ARBA" id="ARBA00022475"/>
    </source>
</evidence>
<evidence type="ECO:0000256" key="12">
    <source>
        <dbReference type="ARBA" id="ARBA00023136"/>
    </source>
</evidence>
<evidence type="ECO:0000313" key="16">
    <source>
        <dbReference type="EMBL" id="SFC78472.1"/>
    </source>
</evidence>
<proteinExistence type="inferred from homology"/>
<dbReference type="GO" id="GO:0022857">
    <property type="term" value="F:transmembrane transporter activity"/>
    <property type="evidence" value="ECO:0007669"/>
    <property type="project" value="InterPro"/>
</dbReference>
<dbReference type="NCBIfam" id="TIGR02803">
    <property type="entry name" value="ExbD_1"/>
    <property type="match status" value="1"/>
</dbReference>
<evidence type="ECO:0000256" key="14">
    <source>
        <dbReference type="SAM" id="Phobius"/>
    </source>
</evidence>
<dbReference type="EMBL" id="LAPV01000153">
    <property type="protein sequence ID" value="KKC31812.1"/>
    <property type="molecule type" value="Genomic_DNA"/>
</dbReference>
<evidence type="ECO:0000256" key="2">
    <source>
        <dbReference type="ARBA" id="ARBA00004249"/>
    </source>
</evidence>
<dbReference type="InterPro" id="IPR014170">
    <property type="entry name" value="TonB_ExbD_1"/>
</dbReference>
<evidence type="ECO:0000256" key="11">
    <source>
        <dbReference type="ARBA" id="ARBA00022989"/>
    </source>
</evidence>
<keyword evidence="7" id="KW-1003">Cell membrane</keyword>
<dbReference type="PATRIC" id="fig|728005.3.peg.1723"/>
<organism evidence="16 18">
    <name type="scientific">Devosia psychrophila</name>
    <dbReference type="NCBI Taxonomy" id="728005"/>
    <lineage>
        <taxon>Bacteria</taxon>
        <taxon>Pseudomonadati</taxon>
        <taxon>Pseudomonadota</taxon>
        <taxon>Alphaproteobacteria</taxon>
        <taxon>Hyphomicrobiales</taxon>
        <taxon>Devosiaceae</taxon>
        <taxon>Devosia</taxon>
    </lineage>
</organism>
<dbReference type="AlphaFoldDB" id="A0A0F5PSZ3"/>
<dbReference type="Pfam" id="PF02472">
    <property type="entry name" value="ExbD"/>
    <property type="match status" value="1"/>
</dbReference>
<name>A0A0F5PSZ3_9HYPH</name>
<dbReference type="EMBL" id="FOMB01000011">
    <property type="protein sequence ID" value="SFC78472.1"/>
    <property type="molecule type" value="Genomic_DNA"/>
</dbReference>
<evidence type="ECO:0000256" key="3">
    <source>
        <dbReference type="ARBA" id="ARBA00005811"/>
    </source>
</evidence>
<dbReference type="Proteomes" id="UP000033519">
    <property type="component" value="Unassembled WGS sequence"/>
</dbReference>
<dbReference type="PANTHER" id="PTHR30558">
    <property type="entry name" value="EXBD MEMBRANE COMPONENT OF PMF-DRIVEN MACROMOLECULE IMPORT SYSTEM"/>
    <property type="match status" value="1"/>
</dbReference>
<sequence length="146" mass="15813">MTGGIRDNGDDDLDEQHEINVTPFIDVILVLLIIFMVAAPLATVDVNVDLPGSTATAQPRPEQPIYVTLRDDLSINIGNDPVPAEQLTMALDDATDGDHEQRLFLRADQAVPYGNLMALLNELRASGYLKIALVGLETLPAAEPRP</sequence>
<reference evidence="15 17" key="1">
    <citation type="submission" date="2015-03" db="EMBL/GenBank/DDBJ databases">
        <authorList>
            <person name="Lepp D."/>
            <person name="Hassan Y.I."/>
            <person name="Li X.-Z."/>
            <person name="Zhou T."/>
        </authorList>
    </citation>
    <scope>NUCLEOTIDE SEQUENCE [LARGE SCALE GENOMIC DNA]</scope>
    <source>
        <strain evidence="15 17">Cr7-05</strain>
    </source>
</reference>
<dbReference type="PANTHER" id="PTHR30558:SF9">
    <property type="entry name" value="BIOPOLYMER TRANSPORT PROTEIN EXBD"/>
    <property type="match status" value="1"/>
</dbReference>
<evidence type="ECO:0000313" key="17">
    <source>
        <dbReference type="Proteomes" id="UP000033519"/>
    </source>
</evidence>
<keyword evidence="10 13" id="KW-0653">Protein transport</keyword>
<comment type="similarity">
    <text evidence="3 13">Belongs to the ExbD/TolR family.</text>
</comment>